<organism evidence="2 3">
    <name type="scientific">Gossypium darwinii</name>
    <name type="common">Darwin's cotton</name>
    <name type="synonym">Gossypium barbadense var. darwinii</name>
    <dbReference type="NCBI Taxonomy" id="34276"/>
    <lineage>
        <taxon>Eukaryota</taxon>
        <taxon>Viridiplantae</taxon>
        <taxon>Streptophyta</taxon>
        <taxon>Embryophyta</taxon>
        <taxon>Tracheophyta</taxon>
        <taxon>Spermatophyta</taxon>
        <taxon>Magnoliopsida</taxon>
        <taxon>eudicotyledons</taxon>
        <taxon>Gunneridae</taxon>
        <taxon>Pentapetalae</taxon>
        <taxon>rosids</taxon>
        <taxon>malvids</taxon>
        <taxon>Malvales</taxon>
        <taxon>Malvaceae</taxon>
        <taxon>Malvoideae</taxon>
        <taxon>Gossypium</taxon>
    </lineage>
</organism>
<evidence type="ECO:0000313" key="3">
    <source>
        <dbReference type="Proteomes" id="UP000323506"/>
    </source>
</evidence>
<accession>A0A5D2GVU9</accession>
<evidence type="ECO:0000259" key="1">
    <source>
        <dbReference type="Pfam" id="PF22936"/>
    </source>
</evidence>
<protein>
    <recommendedName>
        <fullName evidence="1">Retrovirus-related Pol polyprotein from transposon TNT 1-94-like beta-barrel domain-containing protein</fullName>
    </recommendedName>
</protein>
<keyword evidence="3" id="KW-1185">Reference proteome</keyword>
<reference evidence="2 3" key="1">
    <citation type="submission" date="2019-06" db="EMBL/GenBank/DDBJ databases">
        <title>WGS assembly of Gossypium darwinii.</title>
        <authorList>
            <person name="Chen Z.J."/>
            <person name="Sreedasyam A."/>
            <person name="Ando A."/>
            <person name="Song Q."/>
            <person name="De L."/>
            <person name="Hulse-Kemp A."/>
            <person name="Ding M."/>
            <person name="Ye W."/>
            <person name="Kirkbride R."/>
            <person name="Jenkins J."/>
            <person name="Plott C."/>
            <person name="Lovell J."/>
            <person name="Lin Y.-M."/>
            <person name="Vaughn R."/>
            <person name="Liu B."/>
            <person name="Li W."/>
            <person name="Simpson S."/>
            <person name="Scheffler B."/>
            <person name="Saski C."/>
            <person name="Grover C."/>
            <person name="Hu G."/>
            <person name="Conover J."/>
            <person name="Carlson J."/>
            <person name="Shu S."/>
            <person name="Boston L."/>
            <person name="Williams M."/>
            <person name="Peterson D."/>
            <person name="Mcgee K."/>
            <person name="Jones D."/>
            <person name="Wendel J."/>
            <person name="Stelly D."/>
            <person name="Grimwood J."/>
            <person name="Schmutz J."/>
        </authorList>
    </citation>
    <scope>NUCLEOTIDE SEQUENCE [LARGE SCALE GENOMIC DNA]</scope>
    <source>
        <strain evidence="2">1808015.09</strain>
    </source>
</reference>
<dbReference type="AlphaFoldDB" id="A0A5D2GVU9"/>
<dbReference type="InterPro" id="IPR054722">
    <property type="entry name" value="PolX-like_BBD"/>
</dbReference>
<gene>
    <name evidence="2" type="ORF">ES288_A04G094200v1</name>
</gene>
<dbReference type="Proteomes" id="UP000323506">
    <property type="component" value="Chromosome A04"/>
</dbReference>
<dbReference type="EMBL" id="CM017691">
    <property type="protein sequence ID" value="TYH22032.1"/>
    <property type="molecule type" value="Genomic_DNA"/>
</dbReference>
<evidence type="ECO:0000313" key="2">
    <source>
        <dbReference type="EMBL" id="TYH22032.1"/>
    </source>
</evidence>
<proteinExistence type="predicted"/>
<name>A0A5D2GVU9_GOSDA</name>
<sequence>MVIANKMQIHGERLANITIVEKILWSMLPKFNFVICSIKKLKYLNTLSLDELQYSLMEEVFLLILCQPSKEPRTSLWYLGTGCSNYMCGDKYAFFELDETFHSRVKFGDNSHVAIKGKGQVKIQTMFSSMQIFSDMFSIPNLKINLLSVGQLKEKGYEVSIKVEVCRI</sequence>
<feature type="domain" description="Retrovirus-related Pol polyprotein from transposon TNT 1-94-like beta-barrel" evidence="1">
    <location>
        <begin position="77"/>
        <end position="157"/>
    </location>
</feature>
<dbReference type="Pfam" id="PF22936">
    <property type="entry name" value="Pol_BBD"/>
    <property type="match status" value="1"/>
</dbReference>